<dbReference type="OrthoDB" id="10302847at2759"/>
<evidence type="ECO:0000256" key="2">
    <source>
        <dbReference type="SAM" id="Phobius"/>
    </source>
</evidence>
<accession>A0A0L0SD15</accession>
<evidence type="ECO:0000313" key="3">
    <source>
        <dbReference type="EMBL" id="KNE60433.1"/>
    </source>
</evidence>
<dbReference type="VEuPathDB" id="FungiDB:AMAG_05821"/>
<dbReference type="Proteomes" id="UP000054350">
    <property type="component" value="Unassembled WGS sequence"/>
</dbReference>
<reference evidence="3 4" key="1">
    <citation type="submission" date="2009-11" db="EMBL/GenBank/DDBJ databases">
        <title>Annotation of Allomyces macrogynus ATCC 38327.</title>
        <authorList>
            <consortium name="The Broad Institute Genome Sequencing Platform"/>
            <person name="Russ C."/>
            <person name="Cuomo C."/>
            <person name="Burger G."/>
            <person name="Gray M.W."/>
            <person name="Holland P.W.H."/>
            <person name="King N."/>
            <person name="Lang F.B.F."/>
            <person name="Roger A.J."/>
            <person name="Ruiz-Trillo I."/>
            <person name="Young S.K."/>
            <person name="Zeng Q."/>
            <person name="Gargeya S."/>
            <person name="Fitzgerald M."/>
            <person name="Haas B."/>
            <person name="Abouelleil A."/>
            <person name="Alvarado L."/>
            <person name="Arachchi H.M."/>
            <person name="Berlin A."/>
            <person name="Chapman S.B."/>
            <person name="Gearin G."/>
            <person name="Goldberg J."/>
            <person name="Griggs A."/>
            <person name="Gujja S."/>
            <person name="Hansen M."/>
            <person name="Heiman D."/>
            <person name="Howarth C."/>
            <person name="Larimer J."/>
            <person name="Lui A."/>
            <person name="MacDonald P.J.P."/>
            <person name="McCowen C."/>
            <person name="Montmayeur A."/>
            <person name="Murphy C."/>
            <person name="Neiman D."/>
            <person name="Pearson M."/>
            <person name="Priest M."/>
            <person name="Roberts A."/>
            <person name="Saif S."/>
            <person name="Shea T."/>
            <person name="Sisk P."/>
            <person name="Stolte C."/>
            <person name="Sykes S."/>
            <person name="Wortman J."/>
            <person name="Nusbaum C."/>
            <person name="Birren B."/>
        </authorList>
    </citation>
    <scope>NUCLEOTIDE SEQUENCE [LARGE SCALE GENOMIC DNA]</scope>
    <source>
        <strain evidence="3 4">ATCC 38327</strain>
    </source>
</reference>
<keyword evidence="4" id="KW-1185">Reference proteome</keyword>
<dbReference type="AlphaFoldDB" id="A0A0L0SD15"/>
<keyword evidence="2" id="KW-0812">Transmembrane</keyword>
<gene>
    <name evidence="3" type="ORF">AMAG_05821</name>
</gene>
<protein>
    <submittedName>
        <fullName evidence="3">Uncharacterized protein</fullName>
    </submittedName>
</protein>
<sequence>MDVTDHPPPSVRPSTAQLPNALRAPARTAATTDPNASLDLGDTILHHLSRPTSSVGGTGGSLPTLVSAEQPASPDPAVQTDAQIMALVLQEEARAATTSPPGSAGPVGAAFMAPPARAITVVFLALVSVATTTGIILLLWDLRSVVRVWSRGFSWMQAMAHVYTHRTSHMRSVGWNWTKFRALVAIFVKDLPTLLVLSSNLGPRDANLPTLLRIPIVNRDVTFSVLCVADAAADAPGVSPTTACNPHLCAGQPVASLPSLTACSGPPKLPGTITFPLPDARTATYVGDVPCTPPVDMDRRRVPDSAWAASLVPTANVMQSPYRAQVLKRDPHDAVAMPLGYARKYPEMWANRYVASDLVRARDRCARTWVMPMRDASTGDKYLVSVEIKQVEVVRGPLSCSFNGWGLPPARRGAR</sequence>
<evidence type="ECO:0000313" key="4">
    <source>
        <dbReference type="Proteomes" id="UP000054350"/>
    </source>
</evidence>
<dbReference type="EMBL" id="GG745336">
    <property type="protein sequence ID" value="KNE60433.1"/>
    <property type="molecule type" value="Genomic_DNA"/>
</dbReference>
<proteinExistence type="predicted"/>
<evidence type="ECO:0000256" key="1">
    <source>
        <dbReference type="SAM" id="MobiDB-lite"/>
    </source>
</evidence>
<feature type="transmembrane region" description="Helical" evidence="2">
    <location>
        <begin position="118"/>
        <end position="140"/>
    </location>
</feature>
<reference evidence="4" key="2">
    <citation type="submission" date="2009-11" db="EMBL/GenBank/DDBJ databases">
        <title>The Genome Sequence of Allomyces macrogynus strain ATCC 38327.</title>
        <authorList>
            <consortium name="The Broad Institute Genome Sequencing Platform"/>
            <person name="Russ C."/>
            <person name="Cuomo C."/>
            <person name="Shea T."/>
            <person name="Young S.K."/>
            <person name="Zeng Q."/>
            <person name="Koehrsen M."/>
            <person name="Haas B."/>
            <person name="Borodovsky M."/>
            <person name="Guigo R."/>
            <person name="Alvarado L."/>
            <person name="Berlin A."/>
            <person name="Borenstein D."/>
            <person name="Chen Z."/>
            <person name="Engels R."/>
            <person name="Freedman E."/>
            <person name="Gellesch M."/>
            <person name="Goldberg J."/>
            <person name="Griggs A."/>
            <person name="Gujja S."/>
            <person name="Heiman D."/>
            <person name="Hepburn T."/>
            <person name="Howarth C."/>
            <person name="Jen D."/>
            <person name="Larson L."/>
            <person name="Lewis B."/>
            <person name="Mehta T."/>
            <person name="Park D."/>
            <person name="Pearson M."/>
            <person name="Roberts A."/>
            <person name="Saif S."/>
            <person name="Shenoy N."/>
            <person name="Sisk P."/>
            <person name="Stolte C."/>
            <person name="Sykes S."/>
            <person name="Walk T."/>
            <person name="White J."/>
            <person name="Yandava C."/>
            <person name="Burger G."/>
            <person name="Gray M.W."/>
            <person name="Holland P.W.H."/>
            <person name="King N."/>
            <person name="Lang F.B.F."/>
            <person name="Roger A.J."/>
            <person name="Ruiz-Trillo I."/>
            <person name="Lander E."/>
            <person name="Nusbaum C."/>
        </authorList>
    </citation>
    <scope>NUCLEOTIDE SEQUENCE [LARGE SCALE GENOMIC DNA]</scope>
    <source>
        <strain evidence="4">ATCC 38327</strain>
    </source>
</reference>
<feature type="region of interest" description="Disordered" evidence="1">
    <location>
        <begin position="49"/>
        <end position="77"/>
    </location>
</feature>
<organism evidence="3 4">
    <name type="scientific">Allomyces macrogynus (strain ATCC 38327)</name>
    <name type="common">Allomyces javanicus var. macrogynus</name>
    <dbReference type="NCBI Taxonomy" id="578462"/>
    <lineage>
        <taxon>Eukaryota</taxon>
        <taxon>Fungi</taxon>
        <taxon>Fungi incertae sedis</taxon>
        <taxon>Blastocladiomycota</taxon>
        <taxon>Blastocladiomycetes</taxon>
        <taxon>Blastocladiales</taxon>
        <taxon>Blastocladiaceae</taxon>
        <taxon>Allomyces</taxon>
    </lineage>
</organism>
<keyword evidence="2" id="KW-0472">Membrane</keyword>
<keyword evidence="2" id="KW-1133">Transmembrane helix</keyword>
<name>A0A0L0SD15_ALLM3</name>